<dbReference type="RefSeq" id="WP_211300157.1">
    <property type="nucleotide sequence ID" value="NZ_PVTR01000003.1"/>
</dbReference>
<dbReference type="Proteomes" id="UP000238157">
    <property type="component" value="Unassembled WGS sequence"/>
</dbReference>
<name>A0A2T0WQP1_9BACT</name>
<sequence>QLDNARVKNSILISPAVQPRDNASLSANLFFFEKLFKSFKGGGDALSEGCTFGFLSQELSAR</sequence>
<evidence type="ECO:0000313" key="1">
    <source>
        <dbReference type="EMBL" id="PRY88995.1"/>
    </source>
</evidence>
<proteinExistence type="predicted"/>
<feature type="non-terminal residue" evidence="1">
    <location>
        <position position="1"/>
    </location>
</feature>
<protein>
    <submittedName>
        <fullName evidence="1">Uncharacterized protein</fullName>
    </submittedName>
</protein>
<keyword evidence="2" id="KW-1185">Reference proteome</keyword>
<accession>A0A2T0WQP1</accession>
<evidence type="ECO:0000313" key="2">
    <source>
        <dbReference type="Proteomes" id="UP000238157"/>
    </source>
</evidence>
<gene>
    <name evidence="1" type="ORF">CLW00_103115</name>
</gene>
<dbReference type="AlphaFoldDB" id="A0A2T0WQP1"/>
<reference evidence="1 2" key="1">
    <citation type="submission" date="2018-03" db="EMBL/GenBank/DDBJ databases">
        <title>Genomic Encyclopedia of Archaeal and Bacterial Type Strains, Phase II (KMG-II): from individual species to whole genera.</title>
        <authorList>
            <person name="Goeker M."/>
        </authorList>
    </citation>
    <scope>NUCLEOTIDE SEQUENCE [LARGE SCALE GENOMIC DNA]</scope>
    <source>
        <strain evidence="1 2">DSM 27929</strain>
    </source>
</reference>
<organism evidence="1 2">
    <name type="scientific">Mongoliibacter ruber</name>
    <dbReference type="NCBI Taxonomy" id="1750599"/>
    <lineage>
        <taxon>Bacteria</taxon>
        <taxon>Pseudomonadati</taxon>
        <taxon>Bacteroidota</taxon>
        <taxon>Cytophagia</taxon>
        <taxon>Cytophagales</taxon>
        <taxon>Cyclobacteriaceae</taxon>
        <taxon>Mongoliibacter</taxon>
    </lineage>
</organism>
<dbReference type="EMBL" id="PVTR01000003">
    <property type="protein sequence ID" value="PRY88995.1"/>
    <property type="molecule type" value="Genomic_DNA"/>
</dbReference>
<comment type="caution">
    <text evidence="1">The sequence shown here is derived from an EMBL/GenBank/DDBJ whole genome shotgun (WGS) entry which is preliminary data.</text>
</comment>